<evidence type="ECO:0000256" key="3">
    <source>
        <dbReference type="SAM" id="MobiDB-lite"/>
    </source>
</evidence>
<dbReference type="GO" id="GO:0003723">
    <property type="term" value="F:RNA binding"/>
    <property type="evidence" value="ECO:0007669"/>
    <property type="project" value="UniProtKB-UniRule"/>
</dbReference>
<evidence type="ECO:0000313" key="6">
    <source>
        <dbReference type="Proteomes" id="UP000789524"/>
    </source>
</evidence>
<evidence type="ECO:0000313" key="5">
    <source>
        <dbReference type="EMBL" id="CAG9569103.1"/>
    </source>
</evidence>
<dbReference type="Gene3D" id="3.30.70.330">
    <property type="match status" value="2"/>
</dbReference>
<proteinExistence type="predicted"/>
<feature type="compositionally biased region" description="Polar residues" evidence="3">
    <location>
        <begin position="335"/>
        <end position="346"/>
    </location>
</feature>
<feature type="compositionally biased region" description="Polar residues" evidence="3">
    <location>
        <begin position="106"/>
        <end position="121"/>
    </location>
</feature>
<sequence length="710" mass="80296">MDYVVGSVASLISGNVTPNRPKRLKKPLTPMKHQASPNVTPKSQLVDDKSVFLSPTMQKKKAIVKKSPKRIFQNDLDVTNEEGESNFSSPKADKVKKHLKDELETDSQVLKNSKSPKNNDNAIAENENSSKKKKNKKNSLTVSETEALADESIENNKENNENADNIEQSKSKKRRKRSKSVSEQEDTQVNENVVKPDDSTENKSPKKKRKSKASSEKQECEQSENVTRDNNKIENEENLVDKNESKSPKNKRKRSKSVAERDAENDINETDSNSKVEKSEDSSGNKSPKKKRKKSKSIADPEIEQNRSNIGKTGDEDNKHKNKKKNKKSSKKTENASGVNPNAITNKDSDSEHESDDEMHSENEEENKKTLNTDPAEESSDEEEAPKKKEVNKEKKEDKQQQDTEDEIKRTIFVGNVPFSSKCKKELKKIFNQYGQIETVRIRTVPVKDARVTPKMAVIKNELHPDRTTVNAYIKFADAASVSKALVENNTLLNGCHLRVSRSDSTGAEHDPKCSVFVGNIPFALEDDGLRERFEKCGEIESVRIIRDKKTNAGKGFGYVNFKSKDGVELALALTEEDLTIKNRILRVKRCTQLTHKKLNKQETGKQGYVEKQGYQGRQDKATWNKGNQFNKGKSGQDNTEGAYRRIKRKNQIDMSVCVLQDNSGVNKDGTHTKKNRKEFVGMTAEKKKKQKFNKGQKKKKVLSEILTKK</sequence>
<dbReference type="CDD" id="cd12394">
    <property type="entry name" value="RRM1_RBM34"/>
    <property type="match status" value="1"/>
</dbReference>
<keyword evidence="1 2" id="KW-0694">RNA-binding</keyword>
<comment type="caution">
    <text evidence="5">The sequence shown here is derived from an EMBL/GenBank/DDBJ whole genome shotgun (WGS) entry which is preliminary data.</text>
</comment>
<keyword evidence="6" id="KW-1185">Reference proteome</keyword>
<feature type="compositionally biased region" description="Basic residues" evidence="3">
    <location>
        <begin position="59"/>
        <end position="69"/>
    </location>
</feature>
<feature type="compositionally biased region" description="Basic residues" evidence="3">
    <location>
        <begin position="320"/>
        <end position="330"/>
    </location>
</feature>
<reference evidence="5" key="1">
    <citation type="submission" date="2021-09" db="EMBL/GenBank/DDBJ databases">
        <authorList>
            <person name="Martin H S."/>
        </authorList>
    </citation>
    <scope>NUCLEOTIDE SEQUENCE</scope>
</reference>
<dbReference type="CDD" id="cd12395">
    <property type="entry name" value="RRM2_RBM34"/>
    <property type="match status" value="1"/>
</dbReference>
<feature type="compositionally biased region" description="Basic and acidic residues" evidence="3">
    <location>
        <begin position="347"/>
        <end position="371"/>
    </location>
</feature>
<evidence type="ECO:0000256" key="2">
    <source>
        <dbReference type="PROSITE-ProRule" id="PRU00176"/>
    </source>
</evidence>
<dbReference type="PANTHER" id="PTHR48024">
    <property type="entry name" value="GEO13361P1-RELATED"/>
    <property type="match status" value="1"/>
</dbReference>
<dbReference type="InterPro" id="IPR012677">
    <property type="entry name" value="Nucleotide-bd_a/b_plait_sf"/>
</dbReference>
<dbReference type="Proteomes" id="UP000789524">
    <property type="component" value="Unassembled WGS sequence"/>
</dbReference>
<dbReference type="EMBL" id="CAKASE010000062">
    <property type="protein sequence ID" value="CAG9569103.1"/>
    <property type="molecule type" value="Genomic_DNA"/>
</dbReference>
<dbReference type="SUPFAM" id="SSF54928">
    <property type="entry name" value="RNA-binding domain, RBD"/>
    <property type="match status" value="2"/>
</dbReference>
<feature type="domain" description="RRM" evidence="4">
    <location>
        <begin position="514"/>
        <end position="593"/>
    </location>
</feature>
<feature type="compositionally biased region" description="Polar residues" evidence="3">
    <location>
        <begin position="625"/>
        <end position="640"/>
    </location>
</feature>
<gene>
    <name evidence="5" type="ORF">DCHRY22_LOCUS8657</name>
</gene>
<dbReference type="InterPro" id="IPR050886">
    <property type="entry name" value="RNA-binding_reg"/>
</dbReference>
<protein>
    <submittedName>
        <fullName evidence="5">(African queen) hypothetical protein</fullName>
    </submittedName>
</protein>
<dbReference type="PROSITE" id="PS50102">
    <property type="entry name" value="RRM"/>
    <property type="match status" value="2"/>
</dbReference>
<feature type="domain" description="RRM" evidence="4">
    <location>
        <begin position="410"/>
        <end position="505"/>
    </location>
</feature>
<dbReference type="Pfam" id="PF00076">
    <property type="entry name" value="RRM_1"/>
    <property type="match status" value="1"/>
</dbReference>
<dbReference type="InterPro" id="IPR000504">
    <property type="entry name" value="RRM_dom"/>
</dbReference>
<feature type="region of interest" description="Disordered" evidence="3">
    <location>
        <begin position="13"/>
        <end position="44"/>
    </location>
</feature>
<organism evidence="5 6">
    <name type="scientific">Danaus chrysippus</name>
    <name type="common">African queen</name>
    <dbReference type="NCBI Taxonomy" id="151541"/>
    <lineage>
        <taxon>Eukaryota</taxon>
        <taxon>Metazoa</taxon>
        <taxon>Ecdysozoa</taxon>
        <taxon>Arthropoda</taxon>
        <taxon>Hexapoda</taxon>
        <taxon>Insecta</taxon>
        <taxon>Pterygota</taxon>
        <taxon>Neoptera</taxon>
        <taxon>Endopterygota</taxon>
        <taxon>Lepidoptera</taxon>
        <taxon>Glossata</taxon>
        <taxon>Ditrysia</taxon>
        <taxon>Papilionoidea</taxon>
        <taxon>Nymphalidae</taxon>
        <taxon>Danainae</taxon>
        <taxon>Danaini</taxon>
        <taxon>Danaina</taxon>
        <taxon>Danaus</taxon>
        <taxon>Anosia</taxon>
    </lineage>
</organism>
<dbReference type="PANTHER" id="PTHR48024:SF56">
    <property type="entry name" value="HETEROGENEOUS NUCLEAR RIBONUCLEOPROTEIN A0"/>
    <property type="match status" value="1"/>
</dbReference>
<feature type="compositionally biased region" description="Basic and acidic residues" evidence="3">
    <location>
        <begin position="194"/>
        <end position="204"/>
    </location>
</feature>
<feature type="compositionally biased region" description="Basic and acidic residues" evidence="3">
    <location>
        <begin position="213"/>
        <end position="247"/>
    </location>
</feature>
<feature type="compositionally biased region" description="Basic and acidic residues" evidence="3">
    <location>
        <begin position="272"/>
        <end position="283"/>
    </location>
</feature>
<evidence type="ECO:0000256" key="1">
    <source>
        <dbReference type="ARBA" id="ARBA00022884"/>
    </source>
</evidence>
<evidence type="ECO:0000259" key="4">
    <source>
        <dbReference type="PROSITE" id="PS50102"/>
    </source>
</evidence>
<dbReference type="InterPro" id="IPR035979">
    <property type="entry name" value="RBD_domain_sf"/>
</dbReference>
<dbReference type="SMART" id="SM00360">
    <property type="entry name" value="RRM"/>
    <property type="match status" value="2"/>
</dbReference>
<dbReference type="AlphaFoldDB" id="A0A8J2QWW9"/>
<feature type="compositionally biased region" description="Basic and acidic residues" evidence="3">
    <location>
        <begin position="385"/>
        <end position="407"/>
    </location>
</feature>
<feature type="region of interest" description="Disordered" evidence="3">
    <location>
        <begin position="622"/>
        <end position="641"/>
    </location>
</feature>
<feature type="compositionally biased region" description="Basic residues" evidence="3">
    <location>
        <begin position="687"/>
        <end position="701"/>
    </location>
</feature>
<feature type="region of interest" description="Disordered" evidence="3">
    <location>
        <begin position="59"/>
        <end position="407"/>
    </location>
</feature>
<dbReference type="GO" id="GO:0005634">
    <property type="term" value="C:nucleus"/>
    <property type="evidence" value="ECO:0007669"/>
    <property type="project" value="TreeGrafter"/>
</dbReference>
<dbReference type="OrthoDB" id="442677at2759"/>
<dbReference type="InterPro" id="IPR034221">
    <property type="entry name" value="RBM34_RRM2"/>
</dbReference>
<accession>A0A8J2QWW9</accession>
<feature type="compositionally biased region" description="Acidic residues" evidence="3">
    <location>
        <begin position="375"/>
        <end position="384"/>
    </location>
</feature>
<name>A0A8J2QWW9_9NEOP</name>
<feature type="compositionally biased region" description="Basic residues" evidence="3">
    <location>
        <begin position="287"/>
        <end position="296"/>
    </location>
</feature>
<feature type="region of interest" description="Disordered" evidence="3">
    <location>
        <begin position="684"/>
        <end position="710"/>
    </location>
</feature>